<dbReference type="EMBL" id="NRDI02000004">
    <property type="protein sequence ID" value="KAI1517175.1"/>
    <property type="molecule type" value="Genomic_DNA"/>
</dbReference>
<protein>
    <submittedName>
        <fullName evidence="2">Uncharacterized protein</fullName>
    </submittedName>
</protein>
<evidence type="ECO:0000313" key="2">
    <source>
        <dbReference type="EMBL" id="KAI1517175.1"/>
    </source>
</evidence>
<reference evidence="3" key="4">
    <citation type="journal article" date="2022" name="Microb. Genom.">
        <title>A global pangenome for the wheat fungal pathogen Pyrenophora tritici-repentis and prediction of effector protein structural homology.</title>
        <authorList>
            <person name="Moolhuijzen P.M."/>
            <person name="See P.T."/>
            <person name="Shi G."/>
            <person name="Powell H.R."/>
            <person name="Cockram J."/>
            <person name="Jorgensen L.N."/>
            <person name="Benslimane H."/>
            <person name="Strelkov S.E."/>
            <person name="Turner J."/>
            <person name="Liu Z."/>
            <person name="Moffat C.S."/>
        </authorList>
    </citation>
    <scope>NUCLEOTIDE SEQUENCE [LARGE SCALE GENOMIC DNA]</scope>
</reference>
<gene>
    <name evidence="2" type="ORF">Ptr86124_004112</name>
    <name evidence="1" type="ORF">PtrM4_094360</name>
</gene>
<dbReference type="Proteomes" id="UP000245464">
    <property type="component" value="Chromosome 4"/>
</dbReference>
<evidence type="ECO:0000313" key="1">
    <source>
        <dbReference type="EMBL" id="KAF7571936.1"/>
    </source>
</evidence>
<reference evidence="2" key="3">
    <citation type="journal article" date="2022" name="bioRxiv">
        <title>A global pangenome for the wheat fungal pathogen Pyrenophora tritici-repentis and prediction of effector protein structural homology.</title>
        <authorList>
            <person name="Moolhuijzen P."/>
            <person name="See P.T."/>
            <person name="Shi G."/>
            <person name="Powell H.R."/>
            <person name="Cockram J."/>
            <person name="Jorgensen L.N."/>
            <person name="Benslimane H."/>
            <person name="Strelkov S.E."/>
            <person name="Turner J."/>
            <person name="Liu Z."/>
            <person name="Moffat C.S."/>
        </authorList>
    </citation>
    <scope>NUCLEOTIDE SEQUENCE</scope>
    <source>
        <strain evidence="2">86-124</strain>
    </source>
</reference>
<comment type="caution">
    <text evidence="2">The sequence shown here is derived from an EMBL/GenBank/DDBJ whole genome shotgun (WGS) entry which is preliminary data.</text>
</comment>
<dbReference type="EMBL" id="NQIK02000004">
    <property type="protein sequence ID" value="KAF7571936.1"/>
    <property type="molecule type" value="Genomic_DNA"/>
</dbReference>
<evidence type="ECO:0000313" key="3">
    <source>
        <dbReference type="Proteomes" id="UP000249757"/>
    </source>
</evidence>
<sequence length="63" mass="6312">MAVAFIPSDPATDRKPPLVPRKFVGSVHILCGGLVAHSGGISDGGANAGQRRVDRAACAGNTA</sequence>
<reference evidence="2" key="2">
    <citation type="submission" date="2021-05" db="EMBL/GenBank/DDBJ databases">
        <authorList>
            <person name="Moolhuijzen P.M."/>
            <person name="Moffat C.S."/>
        </authorList>
    </citation>
    <scope>NUCLEOTIDE SEQUENCE</scope>
    <source>
        <strain evidence="2">86-124</strain>
    </source>
</reference>
<name>A0A5M9LA30_9PLEO</name>
<reference evidence="1" key="1">
    <citation type="journal article" date="2018" name="BMC Genomics">
        <title>Comparative genomics of the wheat fungal pathogen Pyrenophora tritici-repentis reveals chromosomal variations and genome plasticity.</title>
        <authorList>
            <person name="Moolhuijzen P."/>
            <person name="See P.T."/>
            <person name="Hane J.K."/>
            <person name="Shi G."/>
            <person name="Liu Z."/>
            <person name="Oliver R.P."/>
            <person name="Moffat C.S."/>
        </authorList>
    </citation>
    <scope>NUCLEOTIDE SEQUENCE [LARGE SCALE GENOMIC DNA]</scope>
    <source>
        <strain evidence="1">M4</strain>
    </source>
</reference>
<organism evidence="2 3">
    <name type="scientific">Pyrenophora tritici-repentis</name>
    <dbReference type="NCBI Taxonomy" id="45151"/>
    <lineage>
        <taxon>Eukaryota</taxon>
        <taxon>Fungi</taxon>
        <taxon>Dikarya</taxon>
        <taxon>Ascomycota</taxon>
        <taxon>Pezizomycotina</taxon>
        <taxon>Dothideomycetes</taxon>
        <taxon>Pleosporomycetidae</taxon>
        <taxon>Pleosporales</taxon>
        <taxon>Pleosporineae</taxon>
        <taxon>Pleosporaceae</taxon>
        <taxon>Pyrenophora</taxon>
    </lineage>
</organism>
<dbReference type="AlphaFoldDB" id="A0A5M9LA30"/>
<accession>A0A5M9LA30</accession>
<keyword evidence="3" id="KW-1185">Reference proteome</keyword>
<proteinExistence type="predicted"/>
<dbReference type="Proteomes" id="UP000249757">
    <property type="component" value="Unassembled WGS sequence"/>
</dbReference>